<comment type="similarity">
    <text evidence="1 6">Belongs to the sigma-70 factor family. ECF subfamily.</text>
</comment>
<dbReference type="Gene3D" id="1.10.10.10">
    <property type="entry name" value="Winged helix-like DNA-binding domain superfamily/Winged helix DNA-binding domain"/>
    <property type="match status" value="1"/>
</dbReference>
<comment type="caution">
    <text evidence="9">The sequence shown here is derived from an EMBL/GenBank/DDBJ whole genome shotgun (WGS) entry which is preliminary data.</text>
</comment>
<evidence type="ECO:0000256" key="2">
    <source>
        <dbReference type="ARBA" id="ARBA00023015"/>
    </source>
</evidence>
<dbReference type="PROSITE" id="PS01063">
    <property type="entry name" value="SIGMA70_ECF"/>
    <property type="match status" value="1"/>
</dbReference>
<dbReference type="InterPro" id="IPR000838">
    <property type="entry name" value="RNA_pol_sigma70_ECF_CS"/>
</dbReference>
<dbReference type="EMBL" id="JASJOU010000008">
    <property type="protein sequence ID" value="MDJ1503486.1"/>
    <property type="molecule type" value="Genomic_DNA"/>
</dbReference>
<dbReference type="PANTHER" id="PTHR43133">
    <property type="entry name" value="RNA POLYMERASE ECF-TYPE SIGMA FACTO"/>
    <property type="match status" value="1"/>
</dbReference>
<evidence type="ECO:0000313" key="10">
    <source>
        <dbReference type="Proteomes" id="UP001232063"/>
    </source>
</evidence>
<dbReference type="SUPFAM" id="SSF88659">
    <property type="entry name" value="Sigma3 and sigma4 domains of RNA polymerase sigma factors"/>
    <property type="match status" value="1"/>
</dbReference>
<reference evidence="9" key="1">
    <citation type="submission" date="2023-05" db="EMBL/GenBank/DDBJ databases">
        <authorList>
            <person name="Zhang X."/>
        </authorList>
    </citation>
    <scope>NUCLEOTIDE SEQUENCE</scope>
    <source>
        <strain evidence="9">BD1B2-1</strain>
    </source>
</reference>
<dbReference type="InterPro" id="IPR007627">
    <property type="entry name" value="RNA_pol_sigma70_r2"/>
</dbReference>
<dbReference type="InterPro" id="IPR036388">
    <property type="entry name" value="WH-like_DNA-bd_sf"/>
</dbReference>
<keyword evidence="4 6" id="KW-0238">DNA-binding</keyword>
<dbReference type="InterPro" id="IPR039425">
    <property type="entry name" value="RNA_pol_sigma-70-like"/>
</dbReference>
<evidence type="ECO:0000259" key="7">
    <source>
        <dbReference type="Pfam" id="PF04542"/>
    </source>
</evidence>
<evidence type="ECO:0000259" key="8">
    <source>
        <dbReference type="Pfam" id="PF04545"/>
    </source>
</evidence>
<gene>
    <name evidence="9" type="ORF">QNI22_22650</name>
</gene>
<evidence type="ECO:0000313" key="9">
    <source>
        <dbReference type="EMBL" id="MDJ1503486.1"/>
    </source>
</evidence>
<feature type="domain" description="RNA polymerase sigma-70 region 4" evidence="8">
    <location>
        <begin position="155"/>
        <end position="201"/>
    </location>
</feature>
<keyword evidence="2 6" id="KW-0805">Transcription regulation</keyword>
<protein>
    <recommendedName>
        <fullName evidence="6">RNA polymerase sigma factor</fullName>
    </recommendedName>
</protein>
<keyword evidence="10" id="KW-1185">Reference proteome</keyword>
<dbReference type="PANTHER" id="PTHR43133:SF62">
    <property type="entry name" value="RNA POLYMERASE SIGMA FACTOR SIGZ"/>
    <property type="match status" value="1"/>
</dbReference>
<feature type="domain" description="RNA polymerase sigma-70 region 2" evidence="7">
    <location>
        <begin position="50"/>
        <end position="117"/>
    </location>
</feature>
<evidence type="ECO:0000256" key="3">
    <source>
        <dbReference type="ARBA" id="ARBA00023082"/>
    </source>
</evidence>
<dbReference type="Pfam" id="PF04545">
    <property type="entry name" value="Sigma70_r4"/>
    <property type="match status" value="1"/>
</dbReference>
<organism evidence="9 10">
    <name type="scientific">Xanthocytophaga agilis</name>
    <dbReference type="NCBI Taxonomy" id="3048010"/>
    <lineage>
        <taxon>Bacteria</taxon>
        <taxon>Pseudomonadati</taxon>
        <taxon>Bacteroidota</taxon>
        <taxon>Cytophagia</taxon>
        <taxon>Cytophagales</taxon>
        <taxon>Rhodocytophagaceae</taxon>
        <taxon>Xanthocytophaga</taxon>
    </lineage>
</organism>
<evidence type="ECO:0000256" key="1">
    <source>
        <dbReference type="ARBA" id="ARBA00010641"/>
    </source>
</evidence>
<name>A0AAE3R422_9BACT</name>
<dbReference type="GO" id="GO:0016987">
    <property type="term" value="F:sigma factor activity"/>
    <property type="evidence" value="ECO:0007669"/>
    <property type="project" value="UniProtKB-KW"/>
</dbReference>
<dbReference type="Gene3D" id="1.10.1740.10">
    <property type="match status" value="1"/>
</dbReference>
<accession>A0AAE3R422</accession>
<keyword evidence="5 6" id="KW-0804">Transcription</keyword>
<dbReference type="AlphaFoldDB" id="A0AAE3R422"/>
<dbReference type="InterPro" id="IPR007630">
    <property type="entry name" value="RNA_pol_sigma70_r4"/>
</dbReference>
<sequence length="210" mass="24591">MNYDPICFSKYIQYFHPSRNKEALSRSVTIAENELIVMLKQHDRKGFEYLYDKYSGALYGVVLRIVKSEEIAEDVVQEAFVKIWRNVSSYEKTKGTLFTWILNIARNTAIDKVRSQDFKQNSKIQDVDQNVSMVDKQANVNQEIDHIGLEKYVLQLKPEHRLIIEYLYFKGYTQSEVATELNMPLGTVKTRVKMAISHLRELIDEKIDFP</sequence>
<dbReference type="GO" id="GO:0006352">
    <property type="term" value="P:DNA-templated transcription initiation"/>
    <property type="evidence" value="ECO:0007669"/>
    <property type="project" value="InterPro"/>
</dbReference>
<dbReference type="InterPro" id="IPR013325">
    <property type="entry name" value="RNA_pol_sigma_r2"/>
</dbReference>
<dbReference type="Pfam" id="PF04542">
    <property type="entry name" value="Sigma70_r2"/>
    <property type="match status" value="1"/>
</dbReference>
<evidence type="ECO:0000256" key="6">
    <source>
        <dbReference type="RuleBase" id="RU000716"/>
    </source>
</evidence>
<dbReference type="InterPro" id="IPR013324">
    <property type="entry name" value="RNA_pol_sigma_r3/r4-like"/>
</dbReference>
<dbReference type="SUPFAM" id="SSF88946">
    <property type="entry name" value="Sigma2 domain of RNA polymerase sigma factors"/>
    <property type="match status" value="1"/>
</dbReference>
<dbReference type="CDD" id="cd06171">
    <property type="entry name" value="Sigma70_r4"/>
    <property type="match status" value="1"/>
</dbReference>
<keyword evidence="3 6" id="KW-0731">Sigma factor</keyword>
<dbReference type="RefSeq" id="WP_314514099.1">
    <property type="nucleotide sequence ID" value="NZ_JASJOU010000008.1"/>
</dbReference>
<evidence type="ECO:0000256" key="5">
    <source>
        <dbReference type="ARBA" id="ARBA00023163"/>
    </source>
</evidence>
<dbReference type="NCBIfam" id="TIGR02937">
    <property type="entry name" value="sigma70-ECF"/>
    <property type="match status" value="1"/>
</dbReference>
<dbReference type="InterPro" id="IPR014284">
    <property type="entry name" value="RNA_pol_sigma-70_dom"/>
</dbReference>
<dbReference type="GO" id="GO:0003677">
    <property type="term" value="F:DNA binding"/>
    <property type="evidence" value="ECO:0007669"/>
    <property type="project" value="UniProtKB-KW"/>
</dbReference>
<evidence type="ECO:0000256" key="4">
    <source>
        <dbReference type="ARBA" id="ARBA00023125"/>
    </source>
</evidence>
<dbReference type="Proteomes" id="UP001232063">
    <property type="component" value="Unassembled WGS sequence"/>
</dbReference>
<proteinExistence type="inferred from homology"/>